<dbReference type="InterPro" id="IPR050890">
    <property type="entry name" value="PTS_EIIA_component"/>
</dbReference>
<dbReference type="GO" id="GO:0016301">
    <property type="term" value="F:kinase activity"/>
    <property type="evidence" value="ECO:0007669"/>
    <property type="project" value="UniProtKB-KW"/>
</dbReference>
<dbReference type="GO" id="GO:0009401">
    <property type="term" value="P:phosphoenolpyruvate-dependent sugar phosphotransferase system"/>
    <property type="evidence" value="ECO:0007669"/>
    <property type="project" value="UniProtKB-KW"/>
</dbReference>
<dbReference type="RefSeq" id="WP_013086955.1">
    <property type="nucleotide sequence ID" value="NC_014106.1"/>
</dbReference>
<keyword evidence="6" id="KW-0418">Kinase</keyword>
<reference evidence="8 9" key="1">
    <citation type="journal article" date="2010" name="J. Bacteriol.">
        <title>Genome sequence of Lactobacillus crispatus ST1.</title>
        <authorList>
            <person name="Ojala T."/>
            <person name="Kuparinen V."/>
            <person name="Koskinen J.P."/>
            <person name="Alatalo E."/>
            <person name="Holm L."/>
            <person name="Auvinen P."/>
            <person name="Edelman S."/>
            <person name="Westerlund-Wikstrom B."/>
            <person name="Korhonen T.K."/>
            <person name="Paulin L."/>
            <person name="Kankainen M."/>
        </authorList>
    </citation>
    <scope>NUCLEOTIDE SEQUENCE [LARGE SCALE GENOMIC DNA]</scope>
    <source>
        <strain evidence="8 9">ST1</strain>
    </source>
</reference>
<sequence length="168" mass="18398">MGLLDFFKKKNNTESCNNISDKDIVAIADGELFDVTEVKDPTFSQQLLGKSVAFKFKKERVAICSPINGKLTTVFPTGHAFGVSGNNGVEILVHIGIDTVNAKGDGFRLGNFNQGDKVRAGDAIVNIDMKRLSKVYDMSTMLIITNSNNQEINFIKPQQVTKGQSILK</sequence>
<reference key="2">
    <citation type="submission" date="2010-03" db="EMBL/GenBank/DDBJ databases">
        <title>Genome Sequence of Lactobacillus crispatus ST1.</title>
        <authorList>
            <person name="Ojala T."/>
            <person name="Kuparinen V."/>
            <person name="Koskinen J.P."/>
            <person name="Alatalo E."/>
            <person name="Holm L."/>
            <person name="Auvinen P."/>
            <person name="Edelman S."/>
            <person name="Westerlund-Wikstroem B."/>
            <person name="Korhonen T.K."/>
            <person name="Paulin L."/>
            <person name="Kankainen M."/>
        </authorList>
    </citation>
    <scope>NUCLEOTIDE SEQUENCE</scope>
    <source>
        <strain>ST1</strain>
    </source>
</reference>
<comment type="subcellular location">
    <subcellularLocation>
        <location evidence="1">Cytoplasm</location>
    </subcellularLocation>
</comment>
<dbReference type="PROSITE" id="PS00371">
    <property type="entry name" value="PTS_EIIA_TYPE_1_HIS"/>
    <property type="match status" value="1"/>
</dbReference>
<dbReference type="NCBIfam" id="TIGR00830">
    <property type="entry name" value="PTBA"/>
    <property type="match status" value="1"/>
</dbReference>
<keyword evidence="2" id="KW-0813">Transport</keyword>
<dbReference type="InterPro" id="IPR001127">
    <property type="entry name" value="PTS_EIIA_1_perm"/>
</dbReference>
<dbReference type="PANTHER" id="PTHR45008">
    <property type="entry name" value="PTS SYSTEM GLUCOSE-SPECIFIC EIIA COMPONENT"/>
    <property type="match status" value="1"/>
</dbReference>
<keyword evidence="3" id="KW-0762">Sugar transport</keyword>
<keyword evidence="4" id="KW-0808">Transferase</keyword>
<evidence type="ECO:0000313" key="9">
    <source>
        <dbReference type="Proteomes" id="UP000002371"/>
    </source>
</evidence>
<dbReference type="GO" id="GO:0005737">
    <property type="term" value="C:cytoplasm"/>
    <property type="evidence" value="ECO:0007669"/>
    <property type="project" value="UniProtKB-SubCell"/>
</dbReference>
<dbReference type="HOGENOM" id="CLU_012312_5_4_9"/>
<accession>D5GZS9</accession>
<evidence type="ECO:0000256" key="2">
    <source>
        <dbReference type="ARBA" id="ARBA00022448"/>
    </source>
</evidence>
<evidence type="ECO:0000256" key="4">
    <source>
        <dbReference type="ARBA" id="ARBA00022679"/>
    </source>
</evidence>
<gene>
    <name evidence="8" type="primary">crr2</name>
    <name evidence="8" type="ordered locus">LCRIS_01841</name>
</gene>
<dbReference type="Gene3D" id="2.70.70.10">
    <property type="entry name" value="Glucose Permease (Domain IIA)"/>
    <property type="match status" value="1"/>
</dbReference>
<dbReference type="PATRIC" id="fig|748671.3.peg.1808"/>
<evidence type="ECO:0000259" key="7">
    <source>
        <dbReference type="PROSITE" id="PS51093"/>
    </source>
</evidence>
<dbReference type="InterPro" id="IPR011055">
    <property type="entry name" value="Dup_hybrid_motif"/>
</dbReference>
<evidence type="ECO:0000256" key="1">
    <source>
        <dbReference type="ARBA" id="ARBA00004496"/>
    </source>
</evidence>
<dbReference type="eggNOG" id="COG2190">
    <property type="taxonomic scope" value="Bacteria"/>
</dbReference>
<dbReference type="AlphaFoldDB" id="D5GZS9"/>
<evidence type="ECO:0000313" key="8">
    <source>
        <dbReference type="EMBL" id="CBL51288.1"/>
    </source>
</evidence>
<protein>
    <submittedName>
        <fullName evidence="8">PTS system, glucose-specific IIA component</fullName>
    </submittedName>
</protein>
<evidence type="ECO:0000256" key="3">
    <source>
        <dbReference type="ARBA" id="ARBA00022597"/>
    </source>
</evidence>
<dbReference type="Pfam" id="PF00358">
    <property type="entry name" value="PTS_EIIA_1"/>
    <property type="match status" value="1"/>
</dbReference>
<organism evidence="8 9">
    <name type="scientific">Lactobacillus crispatus (strain ST1)</name>
    <dbReference type="NCBI Taxonomy" id="748671"/>
    <lineage>
        <taxon>Bacteria</taxon>
        <taxon>Bacillati</taxon>
        <taxon>Bacillota</taxon>
        <taxon>Bacilli</taxon>
        <taxon>Lactobacillales</taxon>
        <taxon>Lactobacillaceae</taxon>
        <taxon>Lactobacillus</taxon>
    </lineage>
</organism>
<dbReference type="EMBL" id="FN692037">
    <property type="protein sequence ID" value="CBL51288.1"/>
    <property type="molecule type" value="Genomic_DNA"/>
</dbReference>
<name>D5GZS9_LACCS</name>
<dbReference type="PROSITE" id="PS51093">
    <property type="entry name" value="PTS_EIIA_TYPE_1"/>
    <property type="match status" value="1"/>
</dbReference>
<dbReference type="SUPFAM" id="SSF51261">
    <property type="entry name" value="Duplicated hybrid motif"/>
    <property type="match status" value="1"/>
</dbReference>
<feature type="domain" description="PTS EIIA type-1" evidence="7">
    <location>
        <begin position="40"/>
        <end position="146"/>
    </location>
</feature>
<dbReference type="KEGG" id="lcr:LCRIS_01841"/>
<proteinExistence type="predicted"/>
<dbReference type="PANTHER" id="PTHR45008:SF1">
    <property type="entry name" value="PTS SYSTEM GLUCOSE-SPECIFIC EIIA COMPONENT"/>
    <property type="match status" value="1"/>
</dbReference>
<evidence type="ECO:0000256" key="6">
    <source>
        <dbReference type="ARBA" id="ARBA00022777"/>
    </source>
</evidence>
<evidence type="ECO:0000256" key="5">
    <source>
        <dbReference type="ARBA" id="ARBA00022683"/>
    </source>
</evidence>
<dbReference type="Proteomes" id="UP000002371">
    <property type="component" value="Chromosome"/>
</dbReference>
<keyword evidence="5" id="KW-0598">Phosphotransferase system</keyword>